<evidence type="ECO:0000256" key="15">
    <source>
        <dbReference type="SAM" id="MobiDB-lite"/>
    </source>
</evidence>
<evidence type="ECO:0000259" key="18">
    <source>
        <dbReference type="Pfam" id="PF00912"/>
    </source>
</evidence>
<comment type="similarity">
    <text evidence="2">In the C-terminal section; belongs to the transpeptidase family.</text>
</comment>
<dbReference type="SUPFAM" id="SSF56601">
    <property type="entry name" value="beta-lactamase/transpeptidase-like"/>
    <property type="match status" value="1"/>
</dbReference>
<keyword evidence="10" id="KW-0573">Peptidoglycan synthesis</keyword>
<evidence type="ECO:0000256" key="7">
    <source>
        <dbReference type="ARBA" id="ARBA00022679"/>
    </source>
</evidence>
<feature type="transmembrane region" description="Helical" evidence="16">
    <location>
        <begin position="45"/>
        <end position="66"/>
    </location>
</feature>
<evidence type="ECO:0000313" key="19">
    <source>
        <dbReference type="EMBL" id="MBA2934849.1"/>
    </source>
</evidence>
<keyword evidence="7" id="KW-0808">Transferase</keyword>
<evidence type="ECO:0000256" key="13">
    <source>
        <dbReference type="ARBA" id="ARBA00034000"/>
    </source>
</evidence>
<keyword evidence="6" id="KW-0328">Glycosyltransferase</keyword>
<comment type="similarity">
    <text evidence="3">In the N-terminal section; belongs to the glycosyltransferase 51 family.</text>
</comment>
<evidence type="ECO:0000256" key="11">
    <source>
        <dbReference type="ARBA" id="ARBA00023268"/>
    </source>
</evidence>
<dbReference type="FunFam" id="1.10.3810.10:FF:000001">
    <property type="entry name" value="Penicillin-binding protein 1A"/>
    <property type="match status" value="1"/>
</dbReference>
<dbReference type="GO" id="GO:0008658">
    <property type="term" value="F:penicillin binding"/>
    <property type="evidence" value="ECO:0007669"/>
    <property type="project" value="InterPro"/>
</dbReference>
<evidence type="ECO:0000256" key="1">
    <source>
        <dbReference type="ARBA" id="ARBA00004752"/>
    </source>
</evidence>
<keyword evidence="20" id="KW-1185">Reference proteome</keyword>
<dbReference type="PANTHER" id="PTHR32282">
    <property type="entry name" value="BINDING PROTEIN TRANSPEPTIDASE, PUTATIVE-RELATED"/>
    <property type="match status" value="1"/>
</dbReference>
<accession>A0A838L8H7</accession>
<dbReference type="RefSeq" id="WP_160366625.1">
    <property type="nucleotide sequence ID" value="NZ_JACEIB010000007.1"/>
</dbReference>
<feature type="region of interest" description="Disordered" evidence="15">
    <location>
        <begin position="1"/>
        <end position="33"/>
    </location>
</feature>
<comment type="catalytic activity">
    <reaction evidence="13">
        <text>Preferential cleavage: (Ac)2-L-Lys-D-Ala-|-D-Ala. Also transpeptidation of peptidyl-alanyl moieties that are N-acyl substituents of D-alanine.</text>
        <dbReference type="EC" id="3.4.16.4"/>
    </reaction>
</comment>
<keyword evidence="4" id="KW-0121">Carboxypeptidase</keyword>
<dbReference type="Pfam" id="PF00905">
    <property type="entry name" value="Transpeptidase"/>
    <property type="match status" value="1"/>
</dbReference>
<feature type="domain" description="Glycosyl transferase family 51" evidence="18">
    <location>
        <begin position="97"/>
        <end position="263"/>
    </location>
</feature>
<sequence length="669" mass="72128">MHDPQFESGDTPSVEPFAPIAPQPRVDPFGQPLVEPKRRRSHWRWIRWAISGALLLFMASVAWLAVTAPLSKSLQPIAPPTITLTDSNGRMFARRGAVTDRPVDVAKLPPHVWQAFIAIEDKRFYHHWAIDPHGIARAAWHNLRAGHVREGGSTITQQLSKLVFLNSDRTAGRKIREVMVAFWLEAWLSKDQILSRYLSNVYFGDNVYGLRAAAHHYFGKAPEDLNVSESAMLAGLMKAPSKLAPSTNLAGAQAREMLVVSAMKEAGFIDAATAAKTHPARLHLRPVPAEIGGSYFADWVLPAARDQAGGGYEQQSVQTTLDSRMERAAEAAAAQVGSKGQVAIVAMKPDGRVVAMVGGSKYEDSGFNRATQARRQPGSTFKLFVYLAALRVGMTPDSKVEDRPITINGWSPSNADHRYQGMITLRQAFARSSNVAAVRLAQQVGPDAVVKAARDLGITSPLNADPSLALGTSGVTLLELTRAYAAVAGNAYPVTPHGLPDPPPGWIDRFWDRKSHLPSAQHEQLLDLLSATVKQGTAKAAALDTQVFGKTGTTQDNRDAIFVGFADGLVTAVWVGRDDNKPIPGLAGGGLPARIWRSFMAQATGARPLGGKVPDAVDPDAISATGNFTLGNLDIGLDLDEGGLHLHAKPHESETQPAQEDDADYEGND</sequence>
<keyword evidence="9" id="KW-0133">Cell shape</keyword>
<evidence type="ECO:0000256" key="16">
    <source>
        <dbReference type="SAM" id="Phobius"/>
    </source>
</evidence>
<evidence type="ECO:0000256" key="4">
    <source>
        <dbReference type="ARBA" id="ARBA00022645"/>
    </source>
</evidence>
<dbReference type="PANTHER" id="PTHR32282:SF33">
    <property type="entry name" value="PEPTIDOGLYCAN GLYCOSYLTRANSFERASE"/>
    <property type="match status" value="1"/>
</dbReference>
<dbReference type="Pfam" id="PF00912">
    <property type="entry name" value="Transgly"/>
    <property type="match status" value="1"/>
</dbReference>
<dbReference type="AlphaFoldDB" id="A0A838L8H7"/>
<keyword evidence="16" id="KW-0472">Membrane</keyword>
<dbReference type="InterPro" id="IPR036950">
    <property type="entry name" value="PBP_transglycosylase"/>
</dbReference>
<gene>
    <name evidence="19" type="ORF">HZF05_12145</name>
</gene>
<feature type="region of interest" description="Disordered" evidence="15">
    <location>
        <begin position="647"/>
        <end position="669"/>
    </location>
</feature>
<dbReference type="GO" id="GO:0071555">
    <property type="term" value="P:cell wall organization"/>
    <property type="evidence" value="ECO:0007669"/>
    <property type="project" value="UniProtKB-KW"/>
</dbReference>
<dbReference type="InterPro" id="IPR012338">
    <property type="entry name" value="Beta-lactam/transpept-like"/>
</dbReference>
<keyword evidence="11" id="KW-0511">Multifunctional enzyme</keyword>
<evidence type="ECO:0000256" key="6">
    <source>
        <dbReference type="ARBA" id="ARBA00022676"/>
    </source>
</evidence>
<evidence type="ECO:0000256" key="12">
    <source>
        <dbReference type="ARBA" id="ARBA00023316"/>
    </source>
</evidence>
<proteinExistence type="inferred from homology"/>
<dbReference type="InterPro" id="IPR050396">
    <property type="entry name" value="Glycosyltr_51/Transpeptidase"/>
</dbReference>
<evidence type="ECO:0000256" key="10">
    <source>
        <dbReference type="ARBA" id="ARBA00022984"/>
    </source>
</evidence>
<dbReference type="Proteomes" id="UP000570166">
    <property type="component" value="Unassembled WGS sequence"/>
</dbReference>
<comment type="pathway">
    <text evidence="1">Cell wall biogenesis; peptidoglycan biosynthesis.</text>
</comment>
<evidence type="ECO:0000256" key="8">
    <source>
        <dbReference type="ARBA" id="ARBA00022801"/>
    </source>
</evidence>
<feature type="domain" description="Penicillin-binding protein transpeptidase" evidence="17">
    <location>
        <begin position="343"/>
        <end position="600"/>
    </location>
</feature>
<dbReference type="GO" id="GO:0008360">
    <property type="term" value="P:regulation of cell shape"/>
    <property type="evidence" value="ECO:0007669"/>
    <property type="project" value="UniProtKB-KW"/>
</dbReference>
<keyword evidence="8" id="KW-0378">Hydrolase</keyword>
<feature type="compositionally biased region" description="Acidic residues" evidence="15">
    <location>
        <begin position="659"/>
        <end position="669"/>
    </location>
</feature>
<dbReference type="Gene3D" id="1.10.3810.10">
    <property type="entry name" value="Biosynthetic peptidoglycan transglycosylase-like"/>
    <property type="match status" value="1"/>
</dbReference>
<keyword evidence="16" id="KW-0812">Transmembrane</keyword>
<evidence type="ECO:0000256" key="2">
    <source>
        <dbReference type="ARBA" id="ARBA00007090"/>
    </source>
</evidence>
<evidence type="ECO:0000256" key="9">
    <source>
        <dbReference type="ARBA" id="ARBA00022960"/>
    </source>
</evidence>
<dbReference type="GO" id="GO:0009002">
    <property type="term" value="F:serine-type D-Ala-D-Ala carboxypeptidase activity"/>
    <property type="evidence" value="ECO:0007669"/>
    <property type="project" value="UniProtKB-EC"/>
</dbReference>
<evidence type="ECO:0000256" key="5">
    <source>
        <dbReference type="ARBA" id="ARBA00022670"/>
    </source>
</evidence>
<dbReference type="InterPro" id="IPR023346">
    <property type="entry name" value="Lysozyme-like_dom_sf"/>
</dbReference>
<dbReference type="GO" id="GO:0009252">
    <property type="term" value="P:peptidoglycan biosynthetic process"/>
    <property type="evidence" value="ECO:0007669"/>
    <property type="project" value="UniProtKB-UniPathway"/>
</dbReference>
<evidence type="ECO:0000313" key="20">
    <source>
        <dbReference type="Proteomes" id="UP000570166"/>
    </source>
</evidence>
<dbReference type="SUPFAM" id="SSF53955">
    <property type="entry name" value="Lysozyme-like"/>
    <property type="match status" value="1"/>
</dbReference>
<organism evidence="19 20">
    <name type="scientific">Sphingomonas chungangi</name>
    <dbReference type="NCBI Taxonomy" id="2683589"/>
    <lineage>
        <taxon>Bacteria</taxon>
        <taxon>Pseudomonadati</taxon>
        <taxon>Pseudomonadota</taxon>
        <taxon>Alphaproteobacteria</taxon>
        <taxon>Sphingomonadales</taxon>
        <taxon>Sphingomonadaceae</taxon>
        <taxon>Sphingomonas</taxon>
    </lineage>
</organism>
<dbReference type="Gene3D" id="3.40.710.10">
    <property type="entry name" value="DD-peptidase/beta-lactamase superfamily"/>
    <property type="match status" value="1"/>
</dbReference>
<dbReference type="UniPathway" id="UPA00219"/>
<name>A0A838L8H7_9SPHN</name>
<dbReference type="GO" id="GO:0006508">
    <property type="term" value="P:proteolysis"/>
    <property type="evidence" value="ECO:0007669"/>
    <property type="project" value="UniProtKB-KW"/>
</dbReference>
<keyword evidence="16" id="KW-1133">Transmembrane helix</keyword>
<reference evidence="19 20" key="1">
    <citation type="submission" date="2020-07" db="EMBL/GenBank/DDBJ databases">
        <authorList>
            <person name="Sun Q."/>
        </authorList>
    </citation>
    <scope>NUCLEOTIDE SEQUENCE [LARGE SCALE GENOMIC DNA]</scope>
    <source>
        <strain evidence="19 20">CGMCC 1.13654</strain>
    </source>
</reference>
<evidence type="ECO:0000256" key="14">
    <source>
        <dbReference type="ARBA" id="ARBA00049902"/>
    </source>
</evidence>
<evidence type="ECO:0000259" key="17">
    <source>
        <dbReference type="Pfam" id="PF00905"/>
    </source>
</evidence>
<dbReference type="InterPro" id="IPR001264">
    <property type="entry name" value="Glyco_trans_51"/>
</dbReference>
<comment type="catalytic activity">
    <reaction evidence="14">
        <text>[GlcNAc-(1-&gt;4)-Mur2Ac(oyl-L-Ala-gamma-D-Glu-L-Lys-D-Ala-D-Ala)](n)-di-trans,octa-cis-undecaprenyl diphosphate + beta-D-GlcNAc-(1-&gt;4)-Mur2Ac(oyl-L-Ala-gamma-D-Glu-L-Lys-D-Ala-D-Ala)-di-trans,octa-cis-undecaprenyl diphosphate = [GlcNAc-(1-&gt;4)-Mur2Ac(oyl-L-Ala-gamma-D-Glu-L-Lys-D-Ala-D-Ala)](n+1)-di-trans,octa-cis-undecaprenyl diphosphate + di-trans,octa-cis-undecaprenyl diphosphate + H(+)</text>
        <dbReference type="Rhea" id="RHEA:23708"/>
        <dbReference type="Rhea" id="RHEA-COMP:9602"/>
        <dbReference type="Rhea" id="RHEA-COMP:9603"/>
        <dbReference type="ChEBI" id="CHEBI:15378"/>
        <dbReference type="ChEBI" id="CHEBI:58405"/>
        <dbReference type="ChEBI" id="CHEBI:60033"/>
        <dbReference type="ChEBI" id="CHEBI:78435"/>
        <dbReference type="EC" id="2.4.99.28"/>
    </reaction>
</comment>
<evidence type="ECO:0000256" key="3">
    <source>
        <dbReference type="ARBA" id="ARBA00007739"/>
    </source>
</evidence>
<dbReference type="GO" id="GO:0030288">
    <property type="term" value="C:outer membrane-bounded periplasmic space"/>
    <property type="evidence" value="ECO:0007669"/>
    <property type="project" value="TreeGrafter"/>
</dbReference>
<keyword evidence="5" id="KW-0645">Protease</keyword>
<comment type="caution">
    <text evidence="19">The sequence shown here is derived from an EMBL/GenBank/DDBJ whole genome shotgun (WGS) entry which is preliminary data.</text>
</comment>
<dbReference type="EMBL" id="JACEIB010000007">
    <property type="protein sequence ID" value="MBA2934849.1"/>
    <property type="molecule type" value="Genomic_DNA"/>
</dbReference>
<dbReference type="InterPro" id="IPR001460">
    <property type="entry name" value="PCN-bd_Tpept"/>
</dbReference>
<dbReference type="GO" id="GO:0008955">
    <property type="term" value="F:peptidoglycan glycosyltransferase activity"/>
    <property type="evidence" value="ECO:0007669"/>
    <property type="project" value="UniProtKB-EC"/>
</dbReference>
<keyword evidence="12" id="KW-0961">Cell wall biogenesis/degradation</keyword>
<protein>
    <submittedName>
        <fullName evidence="19">Transglycosylase domain-containing protein</fullName>
    </submittedName>
</protein>